<protein>
    <submittedName>
        <fullName evidence="1">Ras-related protein RABG3a</fullName>
    </submittedName>
</protein>
<proteinExistence type="predicted"/>
<gene>
    <name evidence="1" type="ORF">ZEAMMB73_Zm00001d039546</name>
</gene>
<evidence type="ECO:0000313" key="1">
    <source>
        <dbReference type="EMBL" id="ONM29165.1"/>
    </source>
</evidence>
<reference evidence="1" key="1">
    <citation type="submission" date="2015-12" db="EMBL/GenBank/DDBJ databases">
        <title>Update maize B73 reference genome by single molecule sequencing technologies.</title>
        <authorList>
            <consortium name="Maize Genome Sequencing Project"/>
            <person name="Ware D."/>
        </authorList>
    </citation>
    <scope>NUCLEOTIDE SEQUENCE [LARGE SCALE GENOMIC DNA]</scope>
    <source>
        <tissue evidence="1">Seedling</tissue>
    </source>
</reference>
<dbReference type="EMBL" id="CM007649">
    <property type="protein sequence ID" value="ONM29165.1"/>
    <property type="molecule type" value="Genomic_DNA"/>
</dbReference>
<name>A0A1D6MIC2_MAIZE</name>
<organism evidence="1">
    <name type="scientific">Zea mays</name>
    <name type="common">Maize</name>
    <dbReference type="NCBI Taxonomy" id="4577"/>
    <lineage>
        <taxon>Eukaryota</taxon>
        <taxon>Viridiplantae</taxon>
        <taxon>Streptophyta</taxon>
        <taxon>Embryophyta</taxon>
        <taxon>Tracheophyta</taxon>
        <taxon>Spermatophyta</taxon>
        <taxon>Magnoliopsida</taxon>
        <taxon>Liliopsida</taxon>
        <taxon>Poales</taxon>
        <taxon>Poaceae</taxon>
        <taxon>PACMAD clade</taxon>
        <taxon>Panicoideae</taxon>
        <taxon>Andropogonodae</taxon>
        <taxon>Andropogoneae</taxon>
        <taxon>Tripsacinae</taxon>
        <taxon>Zea</taxon>
    </lineage>
</organism>
<accession>A0A1D6MIC2</accession>
<dbReference type="AlphaFoldDB" id="A0A1D6MIC2"/>
<sequence length="48" mass="5713">MYKSTDTFLPLFSYDKLYSSIILYTFLTYVNLEVNLDCLIFKCCGWII</sequence>